<accession>A0A1U7HPB5</accession>
<dbReference type="SUPFAM" id="SSF52833">
    <property type="entry name" value="Thioredoxin-like"/>
    <property type="match status" value="1"/>
</dbReference>
<dbReference type="RefSeq" id="WP_073550019.1">
    <property type="nucleotide sequence ID" value="NZ_CAWMVK010000002.1"/>
</dbReference>
<dbReference type="EMBL" id="MRCC01000010">
    <property type="protein sequence ID" value="OKH25440.1"/>
    <property type="molecule type" value="Genomic_DNA"/>
</dbReference>
<dbReference type="OrthoDB" id="9800692at2"/>
<dbReference type="InterPro" id="IPR056093">
    <property type="entry name" value="DUF7676"/>
</dbReference>
<name>A0A1U7HPB5_9CHRO</name>
<dbReference type="STRING" id="247279.NIES1031_13810"/>
<protein>
    <submittedName>
        <fullName evidence="1">(Fe-S)-binding protein</fullName>
    </submittedName>
</protein>
<dbReference type="CDD" id="cd02980">
    <property type="entry name" value="TRX_Fd_family"/>
    <property type="match status" value="1"/>
</dbReference>
<evidence type="ECO:0000313" key="2">
    <source>
        <dbReference type="Proteomes" id="UP000185984"/>
    </source>
</evidence>
<evidence type="ECO:0000313" key="1">
    <source>
        <dbReference type="EMBL" id="OKH25440.1"/>
    </source>
</evidence>
<gene>
    <name evidence="1" type="ORF">NIES1031_13810</name>
</gene>
<dbReference type="Proteomes" id="UP000185984">
    <property type="component" value="Unassembled WGS sequence"/>
</dbReference>
<keyword evidence="2" id="KW-1185">Reference proteome</keyword>
<proteinExistence type="predicted"/>
<reference evidence="1 2" key="1">
    <citation type="submission" date="2016-11" db="EMBL/GenBank/DDBJ databases">
        <title>Draft Genome Sequences of Nine Cyanobacterial Strains from Diverse Habitats.</title>
        <authorList>
            <person name="Zhu T."/>
            <person name="Hou S."/>
            <person name="Lu X."/>
            <person name="Hess W.R."/>
        </authorList>
    </citation>
    <scope>NUCLEOTIDE SEQUENCE [LARGE SCALE GENOMIC DNA]</scope>
    <source>
        <strain evidence="1 2">5.2 s.c.1</strain>
    </source>
</reference>
<dbReference type="InterPro" id="IPR036249">
    <property type="entry name" value="Thioredoxin-like_sf"/>
</dbReference>
<dbReference type="Pfam" id="PF24724">
    <property type="entry name" value="DUF7676"/>
    <property type="match status" value="1"/>
</dbReference>
<dbReference type="Gene3D" id="3.40.30.10">
    <property type="entry name" value="Glutaredoxin"/>
    <property type="match status" value="1"/>
</dbReference>
<sequence length="293" mass="32960">MVEFNCWVTPVNQVVTEASTNGSVEYEYFDCSSDVLSSLLYTLFEQHWSQVGVGHIVQGSVLELEFNAPPKLCILYDGYLTVAAEGWHLHLCIEANLGGPLCKTPVELRKQRQVSRAAFYRRFNTKGHPRSWGIQFWNGADEQLMTILLPNPLVDGENLLPEGKPDLTKLALYQELRDIYVLGKKPIPFTKNPLKHSYISVCTSTRCLPSGKWQHTFNALKSAVEKAGVDVEVRTSGCLEVCQQGPVVFYSDDRTWYTCVNPNVAETIVNEHLAKGKKVTEHCYPSSIYSNPK</sequence>
<organism evidence="1 2">
    <name type="scientific">Chroogloeocystis siderophila 5.2 s.c.1</name>
    <dbReference type="NCBI Taxonomy" id="247279"/>
    <lineage>
        <taxon>Bacteria</taxon>
        <taxon>Bacillati</taxon>
        <taxon>Cyanobacteriota</taxon>
        <taxon>Cyanophyceae</taxon>
        <taxon>Oscillatoriophycideae</taxon>
        <taxon>Chroococcales</taxon>
        <taxon>Chroococcaceae</taxon>
        <taxon>Chroogloeocystis</taxon>
    </lineage>
</organism>
<comment type="caution">
    <text evidence="1">The sequence shown here is derived from an EMBL/GenBank/DDBJ whole genome shotgun (WGS) entry which is preliminary data.</text>
</comment>
<dbReference type="AlphaFoldDB" id="A0A1U7HPB5"/>